<evidence type="ECO:0000313" key="3">
    <source>
        <dbReference type="Proteomes" id="UP001053296"/>
    </source>
</evidence>
<evidence type="ECO:0008006" key="4">
    <source>
        <dbReference type="Google" id="ProtNLM"/>
    </source>
</evidence>
<organism evidence="2 3">
    <name type="scientific">Pseudodesulfovibrio sediminis</name>
    <dbReference type="NCBI Taxonomy" id="2810563"/>
    <lineage>
        <taxon>Bacteria</taxon>
        <taxon>Pseudomonadati</taxon>
        <taxon>Thermodesulfobacteriota</taxon>
        <taxon>Desulfovibrionia</taxon>
        <taxon>Desulfovibrionales</taxon>
        <taxon>Desulfovibrionaceae</taxon>
    </lineage>
</organism>
<dbReference type="SUPFAM" id="SSF52821">
    <property type="entry name" value="Rhodanese/Cell cycle control phosphatase"/>
    <property type="match status" value="1"/>
</dbReference>
<feature type="chain" id="PRO_5046532011" description="Rhodanese domain-containing protein" evidence="1">
    <location>
        <begin position="25"/>
        <end position="92"/>
    </location>
</feature>
<dbReference type="Gene3D" id="3.40.250.10">
    <property type="entry name" value="Rhodanese-like domain"/>
    <property type="match status" value="1"/>
</dbReference>
<dbReference type="EMBL" id="AP024485">
    <property type="protein sequence ID" value="BCS88309.1"/>
    <property type="molecule type" value="Genomic_DNA"/>
</dbReference>
<accession>A0ABM7P675</accession>
<feature type="signal peptide" evidence="1">
    <location>
        <begin position="1"/>
        <end position="24"/>
    </location>
</feature>
<protein>
    <recommendedName>
        <fullName evidence="4">Rhodanese domain-containing protein</fullName>
    </recommendedName>
</protein>
<keyword evidence="1" id="KW-0732">Signal</keyword>
<dbReference type="PROSITE" id="PS51257">
    <property type="entry name" value="PROKAR_LIPOPROTEIN"/>
    <property type="match status" value="1"/>
</dbReference>
<proteinExistence type="predicted"/>
<dbReference type="CDD" id="cd00158">
    <property type="entry name" value="RHOD"/>
    <property type="match status" value="1"/>
</dbReference>
<dbReference type="Proteomes" id="UP001053296">
    <property type="component" value="Chromosome"/>
</dbReference>
<evidence type="ECO:0000256" key="1">
    <source>
        <dbReference type="SAM" id="SignalP"/>
    </source>
</evidence>
<reference evidence="2" key="1">
    <citation type="journal article" date="2022" name="Arch. Microbiol.">
        <title>Pseudodesulfovibrio sediminis sp. nov., a mesophilic and neutrophilic sulfate-reducing bacterium isolated from sediment of a brackish lake.</title>
        <authorList>
            <person name="Takahashi A."/>
            <person name="Kojima H."/>
            <person name="Watanabe M."/>
            <person name="Fukui M."/>
        </authorList>
    </citation>
    <scope>NUCLEOTIDE SEQUENCE</scope>
    <source>
        <strain evidence="2">SF6</strain>
    </source>
</reference>
<sequence length="92" mass="10387">MKKRMAAVLLCGLFILACAIHAVAEDTVPRMEAAELLTKLDSPEVIIIDVRREGDWNTSEVMIRNALRRSPYTARVWSAELPRDKTIVLYCA</sequence>
<dbReference type="InterPro" id="IPR036873">
    <property type="entry name" value="Rhodanese-like_dom_sf"/>
</dbReference>
<gene>
    <name evidence="2" type="ORF">PSDVSF_15510</name>
</gene>
<keyword evidence="3" id="KW-1185">Reference proteome</keyword>
<evidence type="ECO:0000313" key="2">
    <source>
        <dbReference type="EMBL" id="BCS88309.1"/>
    </source>
</evidence>
<name>A0ABM7P675_9BACT</name>